<dbReference type="InterPro" id="IPR017927">
    <property type="entry name" value="FAD-bd_FR_type"/>
</dbReference>
<dbReference type="VEuPathDB" id="FungiDB:BDEG_23972"/>
<organism evidence="10 11">
    <name type="scientific">Batrachochytrium dendrobatidis (strain JEL423)</name>
    <dbReference type="NCBI Taxonomy" id="403673"/>
    <lineage>
        <taxon>Eukaryota</taxon>
        <taxon>Fungi</taxon>
        <taxon>Fungi incertae sedis</taxon>
        <taxon>Chytridiomycota</taxon>
        <taxon>Chytridiomycota incertae sedis</taxon>
        <taxon>Chytridiomycetes</taxon>
        <taxon>Rhizophydiales</taxon>
        <taxon>Rhizophydiales incertae sedis</taxon>
        <taxon>Batrachochytrium</taxon>
    </lineage>
</organism>
<keyword evidence="6" id="KW-0813">Transport</keyword>
<dbReference type="PANTHER" id="PTHR11972:SF69">
    <property type="entry name" value="FERRIC REDUCTION OXIDASE 6-RELATED"/>
    <property type="match status" value="1"/>
</dbReference>
<feature type="transmembrane region" description="Helical" evidence="8">
    <location>
        <begin position="569"/>
        <end position="588"/>
    </location>
</feature>
<dbReference type="InterPro" id="IPR017938">
    <property type="entry name" value="Riboflavin_synthase-like_b-brl"/>
</dbReference>
<dbReference type="PROSITE" id="PS51384">
    <property type="entry name" value="FAD_FR"/>
    <property type="match status" value="1"/>
</dbReference>
<dbReference type="InterPro" id="IPR039261">
    <property type="entry name" value="FNR_nucleotide-bd"/>
</dbReference>
<keyword evidence="5" id="KW-0560">Oxidoreductase</keyword>
<dbReference type="SUPFAM" id="SSF63380">
    <property type="entry name" value="Riboflavin synthase domain-like"/>
    <property type="match status" value="1"/>
</dbReference>
<dbReference type="Pfam" id="PF08022">
    <property type="entry name" value="FAD_binding_8"/>
    <property type="match status" value="1"/>
</dbReference>
<sequence>MGVIAASPRKPILSPTVVRLAARILATLAMLVALVASYALASMVEGGKLRWSSSIMVVDRFDQWILGFALLPMFIATLSTFFSDPNTPDSIVTGRNDEYTISADGRSSTAHSTPLHCSGFWNPRFKFLGKYSTLFKPWSRGDIMITCLLVISNILWWIAPVITRLYLKPSKTLSTPRGMLARFAIWAAMAGLWNAAMAIVFVVRENHITKNIVGKDAGQFHRGLRYHIALGYTSFVQITFHGTYYLTIMVIDGAFPNEILPTLSDTGYSNFFGFLAWLSLMLMALTSIFKVRRANYRIFYWTHQLYTCFLLFAFMHQTRTWYPVMASLVYFIFDRLLPRLKTQRTTSALLTRVSPSVVRLDIAILQTYADSCTYSPGSWVNILVPSISHFNWHPFSISSSHHLTPRTVTLYIKARGAWTTQLHASSTGLGVMVPIKMDGFFGSRNNSYLSYQHLVVVGAGTGIATIIPYIYSYAQHTLGKITVFWLARTAVEACAYRSLLEALSDPNSPLAGRVDLHLHLTREQDSRVSTKHDHRIGSGFNGNPNFASTLSKSVGYEQSSTTTKPSYRLSAIFLSIIVFSAAAVGYVIGRTYVPAYNADECNADEAYTLVGLSHFMCWYYPQWAPTGFACLFAAISGLAFVWMVSLMKQTDAAVSNAEPIDVTPASFEWFKERFTWVAHRPNFAYELESVFNFYNSIENQSNIKIAVIAGGPERMVRDIENVVIDHGQAFFRESWKM</sequence>
<feature type="transmembrane region" description="Helical" evidence="8">
    <location>
        <begin position="20"/>
        <end position="44"/>
    </location>
</feature>
<keyword evidence="2 8" id="KW-0812">Transmembrane</keyword>
<evidence type="ECO:0000256" key="2">
    <source>
        <dbReference type="ARBA" id="ARBA00022692"/>
    </source>
</evidence>
<dbReference type="SFLD" id="SFLDS00052">
    <property type="entry name" value="Ferric_Reductase_Domain"/>
    <property type="match status" value="1"/>
</dbReference>
<feature type="transmembrane region" description="Helical" evidence="8">
    <location>
        <begin position="183"/>
        <end position="203"/>
    </location>
</feature>
<dbReference type="Pfam" id="PF01794">
    <property type="entry name" value="Ferric_reduct"/>
    <property type="match status" value="1"/>
</dbReference>
<dbReference type="GO" id="GO:0005886">
    <property type="term" value="C:plasma membrane"/>
    <property type="evidence" value="ECO:0007669"/>
    <property type="project" value="TreeGrafter"/>
</dbReference>
<feature type="transmembrane region" description="Helical" evidence="8">
    <location>
        <begin position="224"/>
        <end position="251"/>
    </location>
</feature>
<evidence type="ECO:0000313" key="11">
    <source>
        <dbReference type="Proteomes" id="UP000077115"/>
    </source>
</evidence>
<dbReference type="EMBL" id="DS022304">
    <property type="protein sequence ID" value="OAJ40209.1"/>
    <property type="molecule type" value="Genomic_DNA"/>
</dbReference>
<feature type="transmembrane region" description="Helical" evidence="8">
    <location>
        <begin position="271"/>
        <end position="291"/>
    </location>
</feature>
<evidence type="ECO:0000256" key="1">
    <source>
        <dbReference type="ARBA" id="ARBA00004141"/>
    </source>
</evidence>
<feature type="transmembrane region" description="Helical" evidence="8">
    <location>
        <begin position="298"/>
        <end position="315"/>
    </location>
</feature>
<dbReference type="InterPro" id="IPR013121">
    <property type="entry name" value="Fe_red_NAD-bd_6"/>
</dbReference>
<dbReference type="SFLD" id="SFLDG01168">
    <property type="entry name" value="Ferric_reductase_subgroup_(FRE"/>
    <property type="match status" value="1"/>
</dbReference>
<dbReference type="SUPFAM" id="SSF52343">
    <property type="entry name" value="Ferredoxin reductase-like, C-terminal NADP-linked domain"/>
    <property type="match status" value="1"/>
</dbReference>
<dbReference type="GO" id="GO:0000293">
    <property type="term" value="F:ferric-chelate reductase activity"/>
    <property type="evidence" value="ECO:0007669"/>
    <property type="project" value="TreeGrafter"/>
</dbReference>
<dbReference type="STRING" id="403673.A0A177WJ97"/>
<dbReference type="InterPro" id="IPR013130">
    <property type="entry name" value="Fe3_Rdtase_TM_dom"/>
</dbReference>
<dbReference type="InterPro" id="IPR050369">
    <property type="entry name" value="RBOH/FRE"/>
</dbReference>
<evidence type="ECO:0000313" key="10">
    <source>
        <dbReference type="EMBL" id="OAJ40209.1"/>
    </source>
</evidence>
<evidence type="ECO:0000256" key="7">
    <source>
        <dbReference type="ARBA" id="ARBA00023136"/>
    </source>
</evidence>
<keyword evidence="3" id="KW-0249">Electron transport</keyword>
<dbReference type="PANTHER" id="PTHR11972">
    <property type="entry name" value="NADPH OXIDASE"/>
    <property type="match status" value="1"/>
</dbReference>
<name>A0A177WJ97_BATDL</name>
<evidence type="ECO:0000256" key="3">
    <source>
        <dbReference type="ARBA" id="ARBA00022982"/>
    </source>
</evidence>
<protein>
    <recommendedName>
        <fullName evidence="9">FAD-binding FR-type domain-containing protein</fullName>
    </recommendedName>
</protein>
<dbReference type="CDD" id="cd06186">
    <property type="entry name" value="NOX_Duox_like_FAD_NADP"/>
    <property type="match status" value="1"/>
</dbReference>
<evidence type="ECO:0000256" key="8">
    <source>
        <dbReference type="SAM" id="Phobius"/>
    </source>
</evidence>
<feature type="transmembrane region" description="Helical" evidence="8">
    <location>
        <begin position="623"/>
        <end position="644"/>
    </location>
</feature>
<keyword evidence="6" id="KW-0406">Ion transport</keyword>
<dbReference type="Proteomes" id="UP000077115">
    <property type="component" value="Unassembled WGS sequence"/>
</dbReference>
<dbReference type="eggNOG" id="KOG0039">
    <property type="taxonomic scope" value="Eukaryota"/>
</dbReference>
<dbReference type="InterPro" id="IPR013112">
    <property type="entry name" value="FAD-bd_8"/>
</dbReference>
<comment type="subcellular location">
    <subcellularLocation>
        <location evidence="1">Membrane</location>
        <topology evidence="1">Multi-pass membrane protein</topology>
    </subcellularLocation>
</comment>
<gene>
    <name evidence="10" type="ORF">BDEG_23972</name>
</gene>
<evidence type="ECO:0000256" key="6">
    <source>
        <dbReference type="ARBA" id="ARBA00023065"/>
    </source>
</evidence>
<evidence type="ECO:0000256" key="4">
    <source>
        <dbReference type="ARBA" id="ARBA00022989"/>
    </source>
</evidence>
<feature type="transmembrane region" description="Helical" evidence="8">
    <location>
        <begin position="64"/>
        <end position="82"/>
    </location>
</feature>
<dbReference type="GO" id="GO:0016175">
    <property type="term" value="F:superoxide-generating NAD(P)H oxidase activity"/>
    <property type="evidence" value="ECO:0007669"/>
    <property type="project" value="TreeGrafter"/>
</dbReference>
<dbReference type="GO" id="GO:0033215">
    <property type="term" value="P:reductive iron assimilation"/>
    <property type="evidence" value="ECO:0007669"/>
    <property type="project" value="TreeGrafter"/>
</dbReference>
<evidence type="ECO:0000256" key="5">
    <source>
        <dbReference type="ARBA" id="ARBA00023002"/>
    </source>
</evidence>
<proteinExistence type="predicted"/>
<reference evidence="10 11" key="1">
    <citation type="submission" date="2006-10" db="EMBL/GenBank/DDBJ databases">
        <title>The Genome Sequence of Batrachochytrium dendrobatidis JEL423.</title>
        <authorList>
            <consortium name="The Broad Institute Genome Sequencing Platform"/>
            <person name="Birren B."/>
            <person name="Lander E."/>
            <person name="Galagan J."/>
            <person name="Cuomo C."/>
            <person name="Devon K."/>
            <person name="Jaffe D."/>
            <person name="Butler J."/>
            <person name="Alvarez P."/>
            <person name="Gnerre S."/>
            <person name="Grabherr M."/>
            <person name="Kleber M."/>
            <person name="Mauceli E."/>
            <person name="Brockman W."/>
            <person name="Young S."/>
            <person name="LaButti K."/>
            <person name="Sykes S."/>
            <person name="DeCaprio D."/>
            <person name="Crawford M."/>
            <person name="Koehrsen M."/>
            <person name="Engels R."/>
            <person name="Montgomery P."/>
            <person name="Pearson M."/>
            <person name="Howarth C."/>
            <person name="Larson L."/>
            <person name="White J."/>
            <person name="O'Leary S."/>
            <person name="Kodira C."/>
            <person name="Zeng Q."/>
            <person name="Yandava C."/>
            <person name="Alvarado L."/>
            <person name="Longcore J."/>
            <person name="James T."/>
        </authorList>
    </citation>
    <scope>NUCLEOTIDE SEQUENCE [LARGE SCALE GENOMIC DNA]</scope>
    <source>
        <strain evidence="10 11">JEL423</strain>
    </source>
</reference>
<keyword evidence="4 8" id="KW-1133">Transmembrane helix</keyword>
<accession>A0A177WJ97</accession>
<evidence type="ECO:0000259" key="9">
    <source>
        <dbReference type="PROSITE" id="PS51384"/>
    </source>
</evidence>
<feature type="domain" description="FAD-binding FR-type" evidence="9">
    <location>
        <begin position="340"/>
        <end position="450"/>
    </location>
</feature>
<dbReference type="AlphaFoldDB" id="A0A177WJ97"/>
<dbReference type="OrthoDB" id="5532842at2759"/>
<dbReference type="Pfam" id="PF08030">
    <property type="entry name" value="NAD_binding_6"/>
    <property type="match status" value="1"/>
</dbReference>
<dbReference type="Gene3D" id="3.40.50.80">
    <property type="entry name" value="Nucleotide-binding domain of ferredoxin-NADP reductase (FNR) module"/>
    <property type="match status" value="1"/>
</dbReference>
<feature type="transmembrane region" description="Helical" evidence="8">
    <location>
        <begin position="143"/>
        <end position="163"/>
    </location>
</feature>
<keyword evidence="7 8" id="KW-0472">Membrane</keyword>
<reference evidence="10 11" key="2">
    <citation type="submission" date="2016-05" db="EMBL/GenBank/DDBJ databases">
        <title>Lineage-specific infection strategies underlie the spectrum of fungal disease in amphibians.</title>
        <authorList>
            <person name="Cuomo C.A."/>
            <person name="Farrer R.A."/>
            <person name="James T."/>
            <person name="Longcore J."/>
            <person name="Birren B."/>
        </authorList>
    </citation>
    <scope>NUCLEOTIDE SEQUENCE [LARGE SCALE GENOMIC DNA]</scope>
    <source>
        <strain evidence="10 11">JEL423</strain>
    </source>
</reference>